<dbReference type="GeneID" id="9945403"/>
<proteinExistence type="predicted"/>
<dbReference type="SUPFAM" id="SSF51419">
    <property type="entry name" value="PLP-binding barrel"/>
    <property type="match status" value="1"/>
</dbReference>
<dbReference type="InParanoid" id="A0A1S0UJ20"/>
<sequence>MVDLLIDRVRACVDFDFGLEARKNLENFARRVHRRFITAFKSNFSVIRELCIALLSSDPIPRPGSTQIKLDVNAEPPISGFYQSGCALLEHSKISSLDYTYQIVHPSVSASLPAEKPCHWTEVVKRRTFCVLTFYRIIVMAPVPSLDIYNSYNCDEVHHSASLVKQCDLKSIYGDGCSDAIRKLVITKVAKGNCDPFFVMNVELVDDILENWFKKMPDVKPYYALRCNPDNILLKLLTRNTDMGLCCSNRYEVEMAMKIVNVDRIIYGNPLWTRGSIRHAKECGIQTVIIETEDDLKRFTTYYPEVSIILRVTMDRKLVSDPFTEDNFDVEKAVSLLRTIKDSSVKIKGVSLSVRSICTTPTMYLYAIAQCRRLFDTGLEVGHKMDVLDVGDGFPSMSATDGISFDQIAKSLQVALALFFPSKLFKDIKIIAEPGPYFAASTFSLITRVIDKRLIDGSFLTNDESDAGTVGYVYQINEGFYGAFGCKLSTRRNPICSPLMIFGEKMNTYAAIIGPEPCDTDIVLPLTRLPPLQVGDWLIWHDMGAYTIGNHDTSERNDPPLVIYYHCNGEKTKTFFPIPRTLPLEDVPSETCSSSYNYVRDASGSELISHTDAISTVVK</sequence>
<dbReference type="OrthoDB" id="5034579at2759"/>
<dbReference type="PRINTS" id="PR01179">
    <property type="entry name" value="ODADCRBXLASE"/>
</dbReference>
<dbReference type="InterPro" id="IPR022644">
    <property type="entry name" value="De-COase2_N"/>
</dbReference>
<dbReference type="RefSeq" id="XP_020306239.1">
    <property type="nucleotide sequence ID" value="XM_020450122.1"/>
</dbReference>
<dbReference type="OMA" id="VMQYGVQ"/>
<gene>
    <name evidence="2" type="ORF">LOAG_17460</name>
</gene>
<evidence type="ECO:0000259" key="1">
    <source>
        <dbReference type="Pfam" id="PF02784"/>
    </source>
</evidence>
<dbReference type="AlphaFoldDB" id="A0A1S0UJ20"/>
<dbReference type="GO" id="GO:0006596">
    <property type="term" value="P:polyamine biosynthetic process"/>
    <property type="evidence" value="ECO:0007669"/>
    <property type="project" value="InterPro"/>
</dbReference>
<dbReference type="InterPro" id="IPR009006">
    <property type="entry name" value="Ala_racemase/Decarboxylase_C"/>
</dbReference>
<organism evidence="2">
    <name type="scientific">Loa loa</name>
    <name type="common">Eye worm</name>
    <name type="synonym">Filaria loa</name>
    <dbReference type="NCBI Taxonomy" id="7209"/>
    <lineage>
        <taxon>Eukaryota</taxon>
        <taxon>Metazoa</taxon>
        <taxon>Ecdysozoa</taxon>
        <taxon>Nematoda</taxon>
        <taxon>Chromadorea</taxon>
        <taxon>Rhabditida</taxon>
        <taxon>Spirurina</taxon>
        <taxon>Spiruromorpha</taxon>
        <taxon>Filarioidea</taxon>
        <taxon>Onchocercidae</taxon>
        <taxon>Loa</taxon>
    </lineage>
</organism>
<dbReference type="EMBL" id="JH712144">
    <property type="protein sequence ID" value="EJD75368.1"/>
    <property type="molecule type" value="Genomic_DNA"/>
</dbReference>
<dbReference type="KEGG" id="loa:LOAG_17460"/>
<dbReference type="PANTHER" id="PTHR11482">
    <property type="entry name" value="ARGININE/DIAMINOPIMELATE/ORNITHINE DECARBOXYLASE"/>
    <property type="match status" value="1"/>
</dbReference>
<dbReference type="PRINTS" id="PR01182">
    <property type="entry name" value="ORNDCRBXLASE"/>
</dbReference>
<dbReference type="SUPFAM" id="SSF50621">
    <property type="entry name" value="Alanine racemase C-terminal domain-like"/>
    <property type="match status" value="1"/>
</dbReference>
<evidence type="ECO:0000313" key="2">
    <source>
        <dbReference type="EMBL" id="EJD75368.1"/>
    </source>
</evidence>
<dbReference type="Pfam" id="PF02784">
    <property type="entry name" value="Orn_Arg_deC_N"/>
    <property type="match status" value="1"/>
</dbReference>
<accession>A0A1S0UJ20</accession>
<dbReference type="Gene3D" id="2.40.37.10">
    <property type="entry name" value="Lyase, Ornithine Decarboxylase, Chain A, domain 1"/>
    <property type="match status" value="1"/>
</dbReference>
<dbReference type="FunCoup" id="A0A1S0UJ20">
    <property type="interactions" value="632"/>
</dbReference>
<dbReference type="GO" id="GO:0003824">
    <property type="term" value="F:catalytic activity"/>
    <property type="evidence" value="ECO:0007669"/>
    <property type="project" value="InterPro"/>
</dbReference>
<feature type="domain" description="Orn/DAP/Arg decarboxylase 2 N-terminal" evidence="1">
    <location>
        <begin position="209"/>
        <end position="440"/>
    </location>
</feature>
<dbReference type="Gene3D" id="3.20.20.10">
    <property type="entry name" value="Alanine racemase"/>
    <property type="match status" value="1"/>
</dbReference>
<protein>
    <recommendedName>
        <fullName evidence="1">Orn/DAP/Arg decarboxylase 2 N-terminal domain-containing protein</fullName>
    </recommendedName>
</protein>
<dbReference type="CTD" id="9945403"/>
<name>A0A1S0UJ20_LOALO</name>
<dbReference type="InterPro" id="IPR000183">
    <property type="entry name" value="Orn/DAP/Arg_de-COase"/>
</dbReference>
<dbReference type="PANTHER" id="PTHR11482:SF56">
    <property type="entry name" value="ANTIZYME INHIBITOR 1"/>
    <property type="match status" value="1"/>
</dbReference>
<reference evidence="2" key="1">
    <citation type="submission" date="2012-04" db="EMBL/GenBank/DDBJ databases">
        <title>The Genome Sequence of Loa loa.</title>
        <authorList>
            <consortium name="The Broad Institute Genome Sequencing Platform"/>
            <consortium name="Broad Institute Genome Sequencing Center for Infectious Disease"/>
            <person name="Nutman T.B."/>
            <person name="Fink D.L."/>
            <person name="Russ C."/>
            <person name="Young S."/>
            <person name="Zeng Q."/>
            <person name="Gargeya S."/>
            <person name="Alvarado L."/>
            <person name="Berlin A."/>
            <person name="Chapman S.B."/>
            <person name="Chen Z."/>
            <person name="Freedman E."/>
            <person name="Gellesch M."/>
            <person name="Goldberg J."/>
            <person name="Griggs A."/>
            <person name="Gujja S."/>
            <person name="Heilman E.R."/>
            <person name="Heiman D."/>
            <person name="Howarth C."/>
            <person name="Mehta T."/>
            <person name="Neiman D."/>
            <person name="Pearson M."/>
            <person name="Roberts A."/>
            <person name="Saif S."/>
            <person name="Shea T."/>
            <person name="Shenoy N."/>
            <person name="Sisk P."/>
            <person name="Stolte C."/>
            <person name="Sykes S."/>
            <person name="White J."/>
            <person name="Yandava C."/>
            <person name="Haas B."/>
            <person name="Henn M.R."/>
            <person name="Nusbaum C."/>
            <person name="Birren B."/>
        </authorList>
    </citation>
    <scope>NUCLEOTIDE SEQUENCE [LARGE SCALE GENOMIC DNA]</scope>
</reference>
<dbReference type="InterPro" id="IPR029066">
    <property type="entry name" value="PLP-binding_barrel"/>
</dbReference>
<dbReference type="InterPro" id="IPR002433">
    <property type="entry name" value="Orn_de-COase"/>
</dbReference>